<dbReference type="PANTHER" id="PTHR24559">
    <property type="entry name" value="TRANSPOSON TY3-I GAG-POL POLYPROTEIN"/>
    <property type="match status" value="1"/>
</dbReference>
<sequence>MCVDFWDLNRVSPKDNFPLPKIGILLDDMTRHEMFSFMDGFLGCKQIKMVEEDKEKAFHNTSENFLPQNHAIWTKKCWGNLLEGNDSNTLS</sequence>
<dbReference type="EMBL" id="DUZY01000004">
    <property type="protein sequence ID" value="DAD37110.1"/>
    <property type="molecule type" value="Genomic_DNA"/>
</dbReference>
<organism evidence="1 2">
    <name type="scientific">Nelumbo nucifera</name>
    <name type="common">Sacred lotus</name>
    <dbReference type="NCBI Taxonomy" id="4432"/>
    <lineage>
        <taxon>Eukaryota</taxon>
        <taxon>Viridiplantae</taxon>
        <taxon>Streptophyta</taxon>
        <taxon>Embryophyta</taxon>
        <taxon>Tracheophyta</taxon>
        <taxon>Spermatophyta</taxon>
        <taxon>Magnoliopsida</taxon>
        <taxon>Proteales</taxon>
        <taxon>Nelumbonaceae</taxon>
        <taxon>Nelumbo</taxon>
    </lineage>
</organism>
<keyword evidence="2" id="KW-1185">Reference proteome</keyword>
<dbReference type="InterPro" id="IPR053134">
    <property type="entry name" value="RNA-dir_DNA_polymerase"/>
</dbReference>
<dbReference type="Gene3D" id="3.30.70.270">
    <property type="match status" value="1"/>
</dbReference>
<dbReference type="InterPro" id="IPR043128">
    <property type="entry name" value="Rev_trsase/Diguanyl_cyclase"/>
</dbReference>
<protein>
    <recommendedName>
        <fullName evidence="3">RNA-directed DNA polymerase homolog</fullName>
    </recommendedName>
</protein>
<gene>
    <name evidence="1" type="ORF">HUJ06_007751</name>
</gene>
<dbReference type="InterPro" id="IPR043502">
    <property type="entry name" value="DNA/RNA_pol_sf"/>
</dbReference>
<reference evidence="1 2" key="1">
    <citation type="journal article" date="2020" name="Mol. Biol. Evol.">
        <title>Distinct Expression and Methylation Patterns for Genes with Different Fates following a Single Whole-Genome Duplication in Flowering Plants.</title>
        <authorList>
            <person name="Shi T."/>
            <person name="Rahmani R.S."/>
            <person name="Gugger P.F."/>
            <person name="Wang M."/>
            <person name="Li H."/>
            <person name="Zhang Y."/>
            <person name="Li Z."/>
            <person name="Wang Q."/>
            <person name="Van de Peer Y."/>
            <person name="Marchal K."/>
            <person name="Chen J."/>
        </authorList>
    </citation>
    <scope>NUCLEOTIDE SEQUENCE [LARGE SCALE GENOMIC DNA]</scope>
    <source>
        <tissue evidence="1">Leaf</tissue>
    </source>
</reference>
<dbReference type="PANTHER" id="PTHR24559:SF457">
    <property type="entry name" value="RNA-DIRECTED DNA POLYMERASE HOMOLOG"/>
    <property type="match status" value="1"/>
</dbReference>
<comment type="caution">
    <text evidence="1">The sequence shown here is derived from an EMBL/GenBank/DDBJ whole genome shotgun (WGS) entry which is preliminary data.</text>
</comment>
<proteinExistence type="predicted"/>
<evidence type="ECO:0000313" key="2">
    <source>
        <dbReference type="Proteomes" id="UP000607653"/>
    </source>
</evidence>
<dbReference type="Proteomes" id="UP000607653">
    <property type="component" value="Unassembled WGS sequence"/>
</dbReference>
<accession>A0A822YX69</accession>
<name>A0A822YX69_NELNU</name>
<dbReference type="SUPFAM" id="SSF56672">
    <property type="entry name" value="DNA/RNA polymerases"/>
    <property type="match status" value="1"/>
</dbReference>
<dbReference type="AlphaFoldDB" id="A0A822YX69"/>
<evidence type="ECO:0008006" key="3">
    <source>
        <dbReference type="Google" id="ProtNLM"/>
    </source>
</evidence>
<evidence type="ECO:0000313" key="1">
    <source>
        <dbReference type="EMBL" id="DAD37110.1"/>
    </source>
</evidence>